<dbReference type="PANTHER" id="PTHR14226">
    <property type="entry name" value="NEUROPATHY TARGET ESTERASE/SWISS CHEESE D.MELANOGASTER"/>
    <property type="match status" value="1"/>
</dbReference>
<dbReference type="CDD" id="cd07205">
    <property type="entry name" value="Pat_PNPLA6_PNPLA7_NTE1_like"/>
    <property type="match status" value="1"/>
</dbReference>
<dbReference type="InterPro" id="IPR002641">
    <property type="entry name" value="PNPLA_dom"/>
</dbReference>
<keyword evidence="2 4" id="KW-0442">Lipid degradation</keyword>
<sequence>MEKIGVALSGGGIAGCAHIGVLKALEEQGIQIHAIAGTSSGGMVAALYGYGFSVDEMMSFIPSMTRKVLDFDYKELVRKLLSGDFSLPGLFKGEWLNQWVDRKTKQAVMRDLRLPVAVVATDLKTGKKVIFSSQPLENPCPDSEVITDIPIAVAVQSSCSIPLLFRPVEYENRVLVDGGLVDNCPVTTLQAMGAERVIAINMVSVEPVESPFPSGLSVLKRAVSIGLAHQIKHVTQRADLVLQPEAKSIGIFDFDKSRLCLQLGYEHALKQMDQIKRILHSRMANESV</sequence>
<evidence type="ECO:0000313" key="7">
    <source>
        <dbReference type="Proteomes" id="UP001596500"/>
    </source>
</evidence>
<keyword evidence="7" id="KW-1185">Reference proteome</keyword>
<evidence type="ECO:0000313" key="6">
    <source>
        <dbReference type="EMBL" id="MFC7440263.1"/>
    </source>
</evidence>
<evidence type="ECO:0000256" key="1">
    <source>
        <dbReference type="ARBA" id="ARBA00022801"/>
    </source>
</evidence>
<gene>
    <name evidence="6" type="ORF">ACFQNG_03670</name>
</gene>
<dbReference type="Pfam" id="PF01734">
    <property type="entry name" value="Patatin"/>
    <property type="match status" value="1"/>
</dbReference>
<name>A0ABW2RGZ9_9BACL</name>
<evidence type="ECO:0000256" key="3">
    <source>
        <dbReference type="ARBA" id="ARBA00023098"/>
    </source>
</evidence>
<accession>A0ABW2RGZ9</accession>
<feature type="short sequence motif" description="GXSXG" evidence="4">
    <location>
        <begin position="37"/>
        <end position="41"/>
    </location>
</feature>
<keyword evidence="1 4" id="KW-0378">Hydrolase</keyword>
<feature type="active site" description="Proton acceptor" evidence="4">
    <location>
        <position position="177"/>
    </location>
</feature>
<organism evidence="6 7">
    <name type="scientific">Laceyella putida</name>
    <dbReference type="NCBI Taxonomy" id="110101"/>
    <lineage>
        <taxon>Bacteria</taxon>
        <taxon>Bacillati</taxon>
        <taxon>Bacillota</taxon>
        <taxon>Bacilli</taxon>
        <taxon>Bacillales</taxon>
        <taxon>Thermoactinomycetaceae</taxon>
        <taxon>Laceyella</taxon>
    </lineage>
</organism>
<keyword evidence="3 4" id="KW-0443">Lipid metabolism</keyword>
<dbReference type="PROSITE" id="PS51635">
    <property type="entry name" value="PNPLA"/>
    <property type="match status" value="1"/>
</dbReference>
<feature type="short sequence motif" description="DGA/G" evidence="4">
    <location>
        <begin position="177"/>
        <end position="179"/>
    </location>
</feature>
<dbReference type="PANTHER" id="PTHR14226:SF29">
    <property type="entry name" value="NEUROPATHY TARGET ESTERASE SWS"/>
    <property type="match status" value="1"/>
</dbReference>
<protein>
    <submittedName>
        <fullName evidence="6">Patatin-like phospholipase family protein</fullName>
    </submittedName>
</protein>
<dbReference type="RefSeq" id="WP_379863505.1">
    <property type="nucleotide sequence ID" value="NZ_JBHTBW010000007.1"/>
</dbReference>
<feature type="short sequence motif" description="GXGXXG" evidence="4">
    <location>
        <begin position="10"/>
        <end position="15"/>
    </location>
</feature>
<dbReference type="EMBL" id="JBHTBW010000007">
    <property type="protein sequence ID" value="MFC7440263.1"/>
    <property type="molecule type" value="Genomic_DNA"/>
</dbReference>
<dbReference type="Gene3D" id="3.40.1090.10">
    <property type="entry name" value="Cytosolic phospholipase A2 catalytic domain"/>
    <property type="match status" value="1"/>
</dbReference>
<evidence type="ECO:0000259" key="5">
    <source>
        <dbReference type="PROSITE" id="PS51635"/>
    </source>
</evidence>
<dbReference type="InterPro" id="IPR016035">
    <property type="entry name" value="Acyl_Trfase/lysoPLipase"/>
</dbReference>
<dbReference type="PROSITE" id="PS51257">
    <property type="entry name" value="PROKAR_LIPOPROTEIN"/>
    <property type="match status" value="1"/>
</dbReference>
<feature type="active site" description="Nucleophile" evidence="4">
    <location>
        <position position="39"/>
    </location>
</feature>
<dbReference type="Proteomes" id="UP001596500">
    <property type="component" value="Unassembled WGS sequence"/>
</dbReference>
<dbReference type="InterPro" id="IPR050301">
    <property type="entry name" value="NTE"/>
</dbReference>
<dbReference type="SUPFAM" id="SSF52151">
    <property type="entry name" value="FabD/lysophospholipase-like"/>
    <property type="match status" value="1"/>
</dbReference>
<evidence type="ECO:0000256" key="4">
    <source>
        <dbReference type="PROSITE-ProRule" id="PRU01161"/>
    </source>
</evidence>
<proteinExistence type="predicted"/>
<reference evidence="7" key="1">
    <citation type="journal article" date="2019" name="Int. J. Syst. Evol. Microbiol.">
        <title>The Global Catalogue of Microorganisms (GCM) 10K type strain sequencing project: providing services to taxonomists for standard genome sequencing and annotation.</title>
        <authorList>
            <consortium name="The Broad Institute Genomics Platform"/>
            <consortium name="The Broad Institute Genome Sequencing Center for Infectious Disease"/>
            <person name="Wu L."/>
            <person name="Ma J."/>
        </authorList>
    </citation>
    <scope>NUCLEOTIDE SEQUENCE [LARGE SCALE GENOMIC DNA]</scope>
    <source>
        <strain evidence="7">CGMCC 1.12942</strain>
    </source>
</reference>
<feature type="domain" description="PNPLA" evidence="5">
    <location>
        <begin position="6"/>
        <end position="190"/>
    </location>
</feature>
<comment type="caution">
    <text evidence="6">The sequence shown here is derived from an EMBL/GenBank/DDBJ whole genome shotgun (WGS) entry which is preliminary data.</text>
</comment>
<evidence type="ECO:0000256" key="2">
    <source>
        <dbReference type="ARBA" id="ARBA00022963"/>
    </source>
</evidence>